<accession>A0A1M4VUI1</accession>
<protein>
    <recommendedName>
        <fullName evidence="5">DUF1003 domain-containing protein</fullName>
    </recommendedName>
</protein>
<keyword evidence="2" id="KW-0812">Transmembrane</keyword>
<proteinExistence type="predicted"/>
<organism evidence="3 4">
    <name type="scientific">Ferrithrix thermotolerans DSM 19514</name>
    <dbReference type="NCBI Taxonomy" id="1121881"/>
    <lineage>
        <taxon>Bacteria</taxon>
        <taxon>Bacillati</taxon>
        <taxon>Actinomycetota</taxon>
        <taxon>Acidimicrobiia</taxon>
        <taxon>Acidimicrobiales</taxon>
        <taxon>Acidimicrobiaceae</taxon>
        <taxon>Ferrithrix</taxon>
    </lineage>
</organism>
<reference evidence="4" key="1">
    <citation type="submission" date="2016-11" db="EMBL/GenBank/DDBJ databases">
        <authorList>
            <person name="Varghese N."/>
            <person name="Submissions S."/>
        </authorList>
    </citation>
    <scope>NUCLEOTIDE SEQUENCE [LARGE SCALE GENOMIC DNA]</scope>
    <source>
        <strain evidence="4">DSM 19514</strain>
    </source>
</reference>
<feature type="coiled-coil region" evidence="1">
    <location>
        <begin position="135"/>
        <end position="162"/>
    </location>
</feature>
<evidence type="ECO:0000313" key="4">
    <source>
        <dbReference type="Proteomes" id="UP000184295"/>
    </source>
</evidence>
<keyword evidence="4" id="KW-1185">Reference proteome</keyword>
<evidence type="ECO:0000256" key="1">
    <source>
        <dbReference type="SAM" id="Coils"/>
    </source>
</evidence>
<dbReference type="RefSeq" id="WP_072790573.1">
    <property type="nucleotide sequence ID" value="NZ_FQUL01000019.1"/>
</dbReference>
<keyword evidence="2" id="KW-0472">Membrane</keyword>
<dbReference type="STRING" id="1121881.SAMN02745225_01445"/>
<evidence type="ECO:0008006" key="5">
    <source>
        <dbReference type="Google" id="ProtNLM"/>
    </source>
</evidence>
<evidence type="ECO:0000256" key="2">
    <source>
        <dbReference type="SAM" id="Phobius"/>
    </source>
</evidence>
<dbReference type="EMBL" id="FQUL01000019">
    <property type="protein sequence ID" value="SHE72656.1"/>
    <property type="molecule type" value="Genomic_DNA"/>
</dbReference>
<name>A0A1M4VUI1_9ACTN</name>
<keyword evidence="1" id="KW-0175">Coiled coil</keyword>
<dbReference type="AlphaFoldDB" id="A0A1M4VUI1"/>
<keyword evidence="2" id="KW-1133">Transmembrane helix</keyword>
<evidence type="ECO:0000313" key="3">
    <source>
        <dbReference type="EMBL" id="SHE72656.1"/>
    </source>
</evidence>
<gene>
    <name evidence="3" type="ORF">SAMN02745225_01445</name>
</gene>
<dbReference type="Proteomes" id="UP000184295">
    <property type="component" value="Unassembled WGS sequence"/>
</dbReference>
<sequence>MSNVSVAEESKRQHHPWVELHKSEKPVKVFDQLPRDNAVSRFNAWLAVKITKAVGSMWCAYLFAAFDMLSLPAAIRSGIQAIVSWVAQTFLQLVLLSIIMVGQDVQAKAADKRADQTYQDAEALLHETQIIDNHLAEQDKKIDDLETKVLQHLAELQKLVASAKQE</sequence>
<feature type="transmembrane region" description="Helical" evidence="2">
    <location>
        <begin position="81"/>
        <end position="102"/>
    </location>
</feature>
<dbReference type="OrthoDB" id="3177121at2"/>